<protein>
    <submittedName>
        <fullName evidence="1">Uncharacterized protein</fullName>
    </submittedName>
</protein>
<sequence length="55" mass="6041">IADWDTAYGWGDHDGLYADLVHTHTSIVSPDTLKNLTITNTSLVHNVGTTTYLPK</sequence>
<organism evidence="1">
    <name type="scientific">marine sediment metagenome</name>
    <dbReference type="NCBI Taxonomy" id="412755"/>
    <lineage>
        <taxon>unclassified sequences</taxon>
        <taxon>metagenomes</taxon>
        <taxon>ecological metagenomes</taxon>
    </lineage>
</organism>
<dbReference type="AlphaFoldDB" id="A0A0F9NY96"/>
<proteinExistence type="predicted"/>
<comment type="caution">
    <text evidence="1">The sequence shown here is derived from an EMBL/GenBank/DDBJ whole genome shotgun (WGS) entry which is preliminary data.</text>
</comment>
<feature type="non-terminal residue" evidence="1">
    <location>
        <position position="1"/>
    </location>
</feature>
<gene>
    <name evidence="1" type="ORF">LCGC14_1280830</name>
</gene>
<accession>A0A0F9NY96</accession>
<reference evidence="1" key="1">
    <citation type="journal article" date="2015" name="Nature">
        <title>Complex archaea that bridge the gap between prokaryotes and eukaryotes.</title>
        <authorList>
            <person name="Spang A."/>
            <person name="Saw J.H."/>
            <person name="Jorgensen S.L."/>
            <person name="Zaremba-Niedzwiedzka K."/>
            <person name="Martijn J."/>
            <person name="Lind A.E."/>
            <person name="van Eijk R."/>
            <person name="Schleper C."/>
            <person name="Guy L."/>
            <person name="Ettema T.J."/>
        </authorList>
    </citation>
    <scope>NUCLEOTIDE SEQUENCE</scope>
</reference>
<dbReference type="EMBL" id="LAZR01007285">
    <property type="protein sequence ID" value="KKM86252.1"/>
    <property type="molecule type" value="Genomic_DNA"/>
</dbReference>
<evidence type="ECO:0000313" key="1">
    <source>
        <dbReference type="EMBL" id="KKM86252.1"/>
    </source>
</evidence>
<name>A0A0F9NY96_9ZZZZ</name>